<organism evidence="8 9">
    <name type="scientific">Carex littledalei</name>
    <dbReference type="NCBI Taxonomy" id="544730"/>
    <lineage>
        <taxon>Eukaryota</taxon>
        <taxon>Viridiplantae</taxon>
        <taxon>Streptophyta</taxon>
        <taxon>Embryophyta</taxon>
        <taxon>Tracheophyta</taxon>
        <taxon>Spermatophyta</taxon>
        <taxon>Magnoliopsida</taxon>
        <taxon>Liliopsida</taxon>
        <taxon>Poales</taxon>
        <taxon>Cyperaceae</taxon>
        <taxon>Cyperoideae</taxon>
        <taxon>Cariceae</taxon>
        <taxon>Carex</taxon>
        <taxon>Carex subgen. Euthyceras</taxon>
    </lineage>
</organism>
<dbReference type="UniPathway" id="UPA00193"/>
<dbReference type="GO" id="GO:0005829">
    <property type="term" value="C:cytosol"/>
    <property type="evidence" value="ECO:0007669"/>
    <property type="project" value="TreeGrafter"/>
</dbReference>
<evidence type="ECO:0000256" key="3">
    <source>
        <dbReference type="ARBA" id="ARBA00006743"/>
    </source>
</evidence>
<dbReference type="GO" id="GO:0009086">
    <property type="term" value="P:methionine biosynthetic process"/>
    <property type="evidence" value="ECO:0007669"/>
    <property type="project" value="TreeGrafter"/>
</dbReference>
<evidence type="ECO:0000256" key="6">
    <source>
        <dbReference type="ARBA" id="ARBA00023002"/>
    </source>
</evidence>
<dbReference type="InterPro" id="IPR029041">
    <property type="entry name" value="FAD-linked_oxidoreductase-like"/>
</dbReference>
<comment type="caution">
    <text evidence="8">The sequence shown here is derived from an EMBL/GenBank/DDBJ whole genome shotgun (WGS) entry which is preliminary data.</text>
</comment>
<dbReference type="Pfam" id="PF02219">
    <property type="entry name" value="MTHFR"/>
    <property type="match status" value="1"/>
</dbReference>
<accession>A0A833RJ70</accession>
<proteinExistence type="inferred from homology"/>
<sequence>MHIINKIKESTKSDDNHVIFSFEYFTPKFPKSATAEARAEIADAFIAKVARMAAHGASFCDITWRPTSADVTINLAGRMQTEIGVDTMMHLTCLGMTLDGINRAIDGAKSRGVSNILALGGDPPVGAPALAAVEPAKVNGKGVPVCGLDLVEHIRLRHGDYFGLAVAGYPEAHPSKILEGSDVATKEGYEEDLVYLKKKVDAGSHFIVTQLFYDMSFFFDFVDDCRRIGIQCPIVPGILPIVSYRSFQTMTKTCRTKVPTEIRETVERLKSDEVALAAYGIQLATDMCAEILRRGIRELHFYTMNREEPTLAVLRRLGLVKGGETVPRVLAVKEEGEEKKSVANGAKNLVPA</sequence>
<dbReference type="PANTHER" id="PTHR45754:SF3">
    <property type="entry name" value="METHYLENETETRAHYDROFOLATE REDUCTASE (NADPH)"/>
    <property type="match status" value="1"/>
</dbReference>
<dbReference type="AlphaFoldDB" id="A0A833RJ70"/>
<dbReference type="OrthoDB" id="16284at2759"/>
<dbReference type="Proteomes" id="UP000623129">
    <property type="component" value="Unassembled WGS sequence"/>
</dbReference>
<dbReference type="GO" id="GO:0071949">
    <property type="term" value="F:FAD binding"/>
    <property type="evidence" value="ECO:0007669"/>
    <property type="project" value="TreeGrafter"/>
</dbReference>
<comment type="cofactor">
    <cofactor evidence="1 7">
        <name>FAD</name>
        <dbReference type="ChEBI" id="CHEBI:57692"/>
    </cofactor>
</comment>
<evidence type="ECO:0000256" key="7">
    <source>
        <dbReference type="RuleBase" id="RU003862"/>
    </source>
</evidence>
<dbReference type="EMBL" id="SWLB01000003">
    <property type="protein sequence ID" value="KAF3340126.1"/>
    <property type="molecule type" value="Genomic_DNA"/>
</dbReference>
<keyword evidence="9" id="KW-1185">Reference proteome</keyword>
<keyword evidence="4 7" id="KW-0285">Flavoprotein</keyword>
<dbReference type="InterPro" id="IPR003171">
    <property type="entry name" value="Mehydrof_redctse-like"/>
</dbReference>
<dbReference type="PANTHER" id="PTHR45754">
    <property type="entry name" value="METHYLENETETRAHYDROFOLATE REDUCTASE"/>
    <property type="match status" value="1"/>
</dbReference>
<keyword evidence="6 7" id="KW-0560">Oxidoreductase</keyword>
<dbReference type="GO" id="GO:0004489">
    <property type="term" value="F:methylenetetrahydrofolate reductase [NAD(P)H] activity"/>
    <property type="evidence" value="ECO:0007669"/>
    <property type="project" value="InterPro"/>
</dbReference>
<comment type="similarity">
    <text evidence="3 7">Belongs to the methylenetetrahydrofolate reductase family.</text>
</comment>
<reference evidence="8" key="1">
    <citation type="submission" date="2020-01" db="EMBL/GenBank/DDBJ databases">
        <title>Genome sequence of Kobresia littledalei, the first chromosome-level genome in the family Cyperaceae.</title>
        <authorList>
            <person name="Qu G."/>
        </authorList>
    </citation>
    <scope>NUCLEOTIDE SEQUENCE</scope>
    <source>
        <strain evidence="8">C.B.Clarke</strain>
        <tissue evidence="8">Leaf</tissue>
    </source>
</reference>
<protein>
    <recommendedName>
        <fullName evidence="7">Methylenetetrahydrofolate reductase</fullName>
    </recommendedName>
</protein>
<keyword evidence="5 7" id="KW-0274">FAD</keyword>
<comment type="pathway">
    <text evidence="2 7">One-carbon metabolism; tetrahydrofolate interconversion.</text>
</comment>
<evidence type="ECO:0000313" key="8">
    <source>
        <dbReference type="EMBL" id="KAF3340126.1"/>
    </source>
</evidence>
<gene>
    <name evidence="8" type="ORF">FCM35_KLT15897</name>
</gene>
<evidence type="ECO:0000256" key="1">
    <source>
        <dbReference type="ARBA" id="ARBA00001974"/>
    </source>
</evidence>
<dbReference type="GO" id="GO:0035999">
    <property type="term" value="P:tetrahydrofolate interconversion"/>
    <property type="evidence" value="ECO:0007669"/>
    <property type="project" value="UniProtKB-UniPathway"/>
</dbReference>
<dbReference type="Gene3D" id="3.20.20.220">
    <property type="match status" value="1"/>
</dbReference>
<dbReference type="SUPFAM" id="SSF51730">
    <property type="entry name" value="FAD-linked oxidoreductase"/>
    <property type="match status" value="1"/>
</dbReference>
<name>A0A833RJ70_9POAL</name>
<evidence type="ECO:0000256" key="5">
    <source>
        <dbReference type="ARBA" id="ARBA00022827"/>
    </source>
</evidence>
<dbReference type="CDD" id="cd00537">
    <property type="entry name" value="MTHFR"/>
    <property type="match status" value="1"/>
</dbReference>
<evidence type="ECO:0000256" key="2">
    <source>
        <dbReference type="ARBA" id="ARBA00004777"/>
    </source>
</evidence>
<evidence type="ECO:0000256" key="4">
    <source>
        <dbReference type="ARBA" id="ARBA00022630"/>
    </source>
</evidence>
<evidence type="ECO:0000313" key="9">
    <source>
        <dbReference type="Proteomes" id="UP000623129"/>
    </source>
</evidence>